<dbReference type="Proteomes" id="UP000301751">
    <property type="component" value="Unassembled WGS sequence"/>
</dbReference>
<dbReference type="AlphaFoldDB" id="A0A480AW12"/>
<gene>
    <name evidence="2" type="ORF">AQPW35_49900</name>
</gene>
<reference evidence="3" key="1">
    <citation type="submission" date="2019-03" db="EMBL/GenBank/DDBJ databases">
        <title>Aquabacterium pictum sp.nov., the first bacteriochlorophyll a-containing freshwater bacterium in the genus Aquabacterium of the class Betaproteobacteria.</title>
        <authorList>
            <person name="Hirose S."/>
            <person name="Tank M."/>
            <person name="Hara E."/>
            <person name="Tamaki H."/>
            <person name="Takaichi S."/>
            <person name="Haruta S."/>
            <person name="Hanada S."/>
        </authorList>
    </citation>
    <scope>NUCLEOTIDE SEQUENCE [LARGE SCALE GENOMIC DNA]</scope>
    <source>
        <strain evidence="3">W35</strain>
    </source>
</reference>
<evidence type="ECO:0000313" key="3">
    <source>
        <dbReference type="Proteomes" id="UP000301751"/>
    </source>
</evidence>
<organism evidence="2 3">
    <name type="scientific">Pseudaquabacterium pictum</name>
    <dbReference type="NCBI Taxonomy" id="2315236"/>
    <lineage>
        <taxon>Bacteria</taxon>
        <taxon>Pseudomonadati</taxon>
        <taxon>Pseudomonadota</taxon>
        <taxon>Betaproteobacteria</taxon>
        <taxon>Burkholderiales</taxon>
        <taxon>Sphaerotilaceae</taxon>
        <taxon>Pseudaquabacterium</taxon>
    </lineage>
</organism>
<proteinExistence type="predicted"/>
<evidence type="ECO:0000256" key="1">
    <source>
        <dbReference type="SAM" id="MobiDB-lite"/>
    </source>
</evidence>
<protein>
    <submittedName>
        <fullName evidence="2">Uncharacterized protein</fullName>
    </submittedName>
</protein>
<name>A0A480AW12_9BURK</name>
<dbReference type="EMBL" id="BJCL01000021">
    <property type="protein sequence ID" value="GCL65909.1"/>
    <property type="molecule type" value="Genomic_DNA"/>
</dbReference>
<keyword evidence="3" id="KW-1185">Reference proteome</keyword>
<comment type="caution">
    <text evidence="2">The sequence shown here is derived from an EMBL/GenBank/DDBJ whole genome shotgun (WGS) entry which is preliminary data.</text>
</comment>
<sequence>MRLKPWAARLLNSSSVITVHNSWRARCAAAASGVSGAGRAVLMAAVRVVRQQDAAVKRATRWRGLRGAGSGPSAHVVRHPAAGQTEAVQRRQGQAPRSDDPLV</sequence>
<evidence type="ECO:0000313" key="2">
    <source>
        <dbReference type="EMBL" id="GCL65909.1"/>
    </source>
</evidence>
<accession>A0A480AW12</accession>
<feature type="region of interest" description="Disordered" evidence="1">
    <location>
        <begin position="63"/>
        <end position="103"/>
    </location>
</feature>